<protein>
    <submittedName>
        <fullName evidence="2">Uncharacterized protein</fullName>
    </submittedName>
</protein>
<feature type="region of interest" description="Disordered" evidence="1">
    <location>
        <begin position="390"/>
        <end position="411"/>
    </location>
</feature>
<name>A0A7J5XBW3_DISMA</name>
<sequence length="431" mass="45522">MYFTGSPEAHWLRRAHLKLIGSDGPHLKLIGSDEPHLKLIGSDGPHLKLIGSDEPHLKLIGSDGPHLKLIGSDGAHLKLIGSDGPHLKLIGSDEPHLKLIGSDGPHLKLIGSDEPHLKLIGSDGPHLKLIGSDGAHLKLIGSDGPHLKLIGSDGPHMKLIGSDEPHLKLIGSDGANDLWIPPQAPPPAVLIGPPGSQEVGFRPAAGLQVKLSLEPEGQNPVLVLDPGLLLVLVQVPGLLLVQVQVPGLLLALPSPLLGLLLVLVQFPGLDPGVLEDRREGPLPAGAPERGEKFDLPPFLHQCGSNLVSAGSQALVLVLVQALVQVLVQVLVQAQVQVPGGGLHDRGYHQASVSQASGRSARRTLDRFEVVQLLRDTIVAIGANGAFWRDGGEEGARRTGRHGNRLSEGGGADEQRLFSDARRIPAVKLWLT</sequence>
<proteinExistence type="predicted"/>
<dbReference type="AlphaFoldDB" id="A0A7J5XBW3"/>
<accession>A0A7J5XBW3</accession>
<dbReference type="Proteomes" id="UP000518266">
    <property type="component" value="Unassembled WGS sequence"/>
</dbReference>
<gene>
    <name evidence="2" type="ORF">F7725_027053</name>
</gene>
<evidence type="ECO:0000313" key="2">
    <source>
        <dbReference type="EMBL" id="KAF3834495.1"/>
    </source>
</evidence>
<keyword evidence="3" id="KW-1185">Reference proteome</keyword>
<organism evidence="2 3">
    <name type="scientific">Dissostichus mawsoni</name>
    <name type="common">Antarctic cod</name>
    <dbReference type="NCBI Taxonomy" id="36200"/>
    <lineage>
        <taxon>Eukaryota</taxon>
        <taxon>Metazoa</taxon>
        <taxon>Chordata</taxon>
        <taxon>Craniata</taxon>
        <taxon>Vertebrata</taxon>
        <taxon>Euteleostomi</taxon>
        <taxon>Actinopterygii</taxon>
        <taxon>Neopterygii</taxon>
        <taxon>Teleostei</taxon>
        <taxon>Neoteleostei</taxon>
        <taxon>Acanthomorphata</taxon>
        <taxon>Eupercaria</taxon>
        <taxon>Perciformes</taxon>
        <taxon>Notothenioidei</taxon>
        <taxon>Nototheniidae</taxon>
        <taxon>Dissostichus</taxon>
    </lineage>
</organism>
<evidence type="ECO:0000313" key="3">
    <source>
        <dbReference type="Proteomes" id="UP000518266"/>
    </source>
</evidence>
<reference evidence="2 3" key="1">
    <citation type="submission" date="2020-03" db="EMBL/GenBank/DDBJ databases">
        <title>Dissostichus mawsoni Genome sequencing and assembly.</title>
        <authorList>
            <person name="Park H."/>
        </authorList>
    </citation>
    <scope>NUCLEOTIDE SEQUENCE [LARGE SCALE GENOMIC DNA]</scope>
    <source>
        <strain evidence="2">DM0001</strain>
        <tissue evidence="2">Muscle</tissue>
    </source>
</reference>
<dbReference type="OrthoDB" id="7870095at2759"/>
<dbReference type="SUPFAM" id="SSF141571">
    <property type="entry name" value="Pentapeptide repeat-like"/>
    <property type="match status" value="1"/>
</dbReference>
<evidence type="ECO:0000256" key="1">
    <source>
        <dbReference type="SAM" id="MobiDB-lite"/>
    </source>
</evidence>
<comment type="caution">
    <text evidence="2">The sequence shown here is derived from an EMBL/GenBank/DDBJ whole genome shotgun (WGS) entry which is preliminary data.</text>
</comment>
<dbReference type="EMBL" id="JAAKFY010000025">
    <property type="protein sequence ID" value="KAF3834495.1"/>
    <property type="molecule type" value="Genomic_DNA"/>
</dbReference>